<dbReference type="KEGG" id="hmr:Hipma_0947"/>
<dbReference type="AlphaFoldDB" id="F2LVY2"/>
<dbReference type="OrthoDB" id="9758737at2"/>
<name>F2LVY2_HIPMA</name>
<reference evidence="1 2" key="1">
    <citation type="journal article" date="2011" name="Stand. Genomic Sci.">
        <title>Complete genome sequence of the thermophilic sulfur-reducer Hippea maritima type strain (MH(2)).</title>
        <authorList>
            <person name="Huntemann M."/>
            <person name="Lu M."/>
            <person name="Nolan M."/>
            <person name="Lapidus A."/>
            <person name="Lucas S."/>
            <person name="Hammon N."/>
            <person name="Deshpande S."/>
            <person name="Cheng J.F."/>
            <person name="Tapia R."/>
            <person name="Han C."/>
            <person name="Goodwin L."/>
            <person name="Pitluck S."/>
            <person name="Liolios K."/>
            <person name="Pagani I."/>
            <person name="Ivanova N."/>
            <person name="Ovchinikova G."/>
            <person name="Pati A."/>
            <person name="Chen A."/>
            <person name="Palaniappan K."/>
            <person name="Land M."/>
            <person name="Hauser L."/>
            <person name="Jeffries C.D."/>
            <person name="Detter J.C."/>
            <person name="Brambilla E.M."/>
            <person name="Rohde M."/>
            <person name="Spring S."/>
            <person name="Goker M."/>
            <person name="Woyke T."/>
            <person name="Bristow J."/>
            <person name="Eisen J.A."/>
            <person name="Markowitz V."/>
            <person name="Hugenholtz P."/>
            <person name="Kyrpides N.C."/>
            <person name="Klenk H.P."/>
            <person name="Mavromatis K."/>
        </authorList>
    </citation>
    <scope>NUCLEOTIDE SEQUENCE [LARGE SCALE GENOMIC DNA]</scope>
    <source>
        <strain evidence="2">ATCC 700847 / DSM 10411 / MH2</strain>
    </source>
</reference>
<keyword evidence="2" id="KW-1185">Reference proteome</keyword>
<dbReference type="eggNOG" id="COG2982">
    <property type="taxonomic scope" value="Bacteria"/>
</dbReference>
<dbReference type="STRING" id="760142.Hipma_0947"/>
<reference evidence="2" key="2">
    <citation type="submission" date="2011-03" db="EMBL/GenBank/DDBJ databases">
        <title>The complete genome of Hippea maritima DSM 10411.</title>
        <authorList>
            <consortium name="US DOE Joint Genome Institute (JGI-PGF)"/>
            <person name="Lucas S."/>
            <person name="Copeland A."/>
            <person name="Lapidus A."/>
            <person name="Bruce D."/>
            <person name="Goodwin L."/>
            <person name="Pitluck S."/>
            <person name="Peters L."/>
            <person name="Kyrpides N."/>
            <person name="Mavromatis K."/>
            <person name="Pagani I."/>
            <person name="Ivanova N."/>
            <person name="Mikhailova N."/>
            <person name="Lu M."/>
            <person name="Detter J.C."/>
            <person name="Tapia R."/>
            <person name="Han C."/>
            <person name="Land M."/>
            <person name="Hauser L."/>
            <person name="Markowitz V."/>
            <person name="Cheng J.-F."/>
            <person name="Hugenholtz P."/>
            <person name="Woyke T."/>
            <person name="Wu D."/>
            <person name="Spring S."/>
            <person name="Schroeder M."/>
            <person name="Brambilla E."/>
            <person name="Klenk H.-P."/>
            <person name="Eisen J.A."/>
        </authorList>
    </citation>
    <scope>NUCLEOTIDE SEQUENCE [LARGE SCALE GENOMIC DNA]</scope>
    <source>
        <strain evidence="2">ATCC 700847 / DSM 10411 / MH2</strain>
    </source>
</reference>
<sequence>MKRILKYFAPFLLTIALMTAAASVVVWNKIDAAFISNLIYKETKTLSKNGNLLKIYGLSIKKSFPDIIITIKRVSFKHKKLHAEASQINDKISIPKAILSKLFYGNYAGSLHISSVAIKHENTKVFLEKPNIELFIGKKIHIKLLSNAINTPFLNLKKIKIKAVFNDELDYISLKMLSCAGFYIRATIRPNKKDLKESQIDAKLKTPFIDVSSLRKFLKAQLRPYIFSGLVKIDDLKLQGKPNSLRVVKSGELSIKQAIFRIDLKSSNFYVKKAKVKIYEDKIKAIAEGRFEQIKTSNSEFIVYRKKGYPMEMHLHFNGNANEYVRVFLEENIFPENDLKVLGKTKNLKGMVNADIDIYEYKRKPKPYFDFDIKLYSKSVELENSNIPGGWVKTNGFLQIKRITKNGLVKKLFLRFKNFNAQTHLSTLYTKDFTLTLNPKLSFNGKFNLNIAKNDLNFFVFQVIHKKSQLNIKKANIKAVINGAFDNFNFKTTIKTKSTINKVPLNLSAEGKFKRPVLYINKLNLFSIGNISFSGNVNMKSLTTSDVAVTFKKVNLNSITPFFEKIPNIRGIINGKIKLTHKNGKFTIEGGELSINNGGYSFITNMSARITMNKSSITISSCSFDMLNNQVLAYGQFDINKKGGLIKLFADNFTLDLANIKTKKKNNHKLMVTLPNILLKLKINILNLTLKNGKNKTKVGATTLNSILQKNGFEIELSSLPTKIKAIFKNRHLNIKITDRAVWGLLTQCKTKNATLNLTAQLTSPSSNKIGIETLHGSINFTSLNGCIENGSSSLSLFNIILNPFKSLTTKINVSNKINYKFIKGNLFLYKGELLAKDSNPVILDGDIEIFGYGKYKLLKKQIDAYITFVTLSTVNKVISKIPVVGWILGGKEESFTGLSFHVKGDINNPSIKPVPFKSLAKGVLGVVKRTLMLPLSIFGVK</sequence>
<dbReference type="InParanoid" id="F2LVY2"/>
<proteinExistence type="predicted"/>
<gene>
    <name evidence="1" type="ordered locus">Hipma_0947</name>
</gene>
<protein>
    <submittedName>
        <fullName evidence="1">Uncharacterized protein</fullName>
    </submittedName>
</protein>
<accession>F2LVY2</accession>
<dbReference type="HOGENOM" id="CLU_311645_0_0_7"/>
<dbReference type="EMBL" id="CP002606">
    <property type="protein sequence ID" value="AEA33916.1"/>
    <property type="molecule type" value="Genomic_DNA"/>
</dbReference>
<dbReference type="RefSeq" id="WP_013681957.1">
    <property type="nucleotide sequence ID" value="NC_015318.1"/>
</dbReference>
<organism evidence="1 2">
    <name type="scientific">Hippea maritima (strain ATCC 700847 / DSM 10411 / MH2)</name>
    <dbReference type="NCBI Taxonomy" id="760142"/>
    <lineage>
        <taxon>Bacteria</taxon>
        <taxon>Pseudomonadati</taxon>
        <taxon>Campylobacterota</taxon>
        <taxon>Desulfurellia</taxon>
        <taxon>Desulfurellales</taxon>
        <taxon>Hippeaceae</taxon>
        <taxon>Hippea</taxon>
    </lineage>
</organism>
<evidence type="ECO:0000313" key="1">
    <source>
        <dbReference type="EMBL" id="AEA33916.1"/>
    </source>
</evidence>
<evidence type="ECO:0000313" key="2">
    <source>
        <dbReference type="Proteomes" id="UP000008139"/>
    </source>
</evidence>
<dbReference type="Proteomes" id="UP000008139">
    <property type="component" value="Chromosome"/>
</dbReference>